<keyword evidence="5" id="KW-1185">Reference proteome</keyword>
<dbReference type="GeneID" id="5035153"/>
<dbReference type="UniPathway" id="UPA00143"/>
<dbReference type="GO" id="GO:0016567">
    <property type="term" value="P:protein ubiquitination"/>
    <property type="evidence" value="ECO:0007669"/>
    <property type="project" value="UniProtKB-UniPathway"/>
</dbReference>
<dbReference type="InterPro" id="IPR053070">
    <property type="entry name" value="RING-type_E3_ubiquitin-ligase"/>
</dbReference>
<evidence type="ECO:0000259" key="3">
    <source>
        <dbReference type="PROSITE" id="PS50089"/>
    </source>
</evidence>
<dbReference type="CDD" id="cd16454">
    <property type="entry name" value="RING-H2_PA-TM-RING"/>
    <property type="match status" value="1"/>
</dbReference>
<dbReference type="GO" id="GO:0008270">
    <property type="term" value="F:zinc ion binding"/>
    <property type="evidence" value="ECO:0007669"/>
    <property type="project" value="UniProtKB-KW"/>
</dbReference>
<keyword evidence="2" id="KW-0812">Transmembrane</keyword>
<feature type="transmembrane region" description="Helical" evidence="2">
    <location>
        <begin position="172"/>
        <end position="192"/>
    </location>
</feature>
<protein>
    <recommendedName>
        <fullName evidence="3">RING-type domain-containing protein</fullName>
    </recommendedName>
</protein>
<dbReference type="RefSeq" id="XP_001449368.1">
    <property type="nucleotide sequence ID" value="XM_001449331.1"/>
</dbReference>
<evidence type="ECO:0000313" key="5">
    <source>
        <dbReference type="Proteomes" id="UP000000600"/>
    </source>
</evidence>
<reference evidence="4 5" key="1">
    <citation type="journal article" date="2006" name="Nature">
        <title>Global trends of whole-genome duplications revealed by the ciliate Paramecium tetraurelia.</title>
        <authorList>
            <consortium name="Genoscope"/>
            <person name="Aury J.-M."/>
            <person name="Jaillon O."/>
            <person name="Duret L."/>
            <person name="Noel B."/>
            <person name="Jubin C."/>
            <person name="Porcel B.M."/>
            <person name="Segurens B."/>
            <person name="Daubin V."/>
            <person name="Anthouard V."/>
            <person name="Aiach N."/>
            <person name="Arnaiz O."/>
            <person name="Billaut A."/>
            <person name="Beisson J."/>
            <person name="Blanc I."/>
            <person name="Bouhouche K."/>
            <person name="Camara F."/>
            <person name="Duharcourt S."/>
            <person name="Guigo R."/>
            <person name="Gogendeau D."/>
            <person name="Katinka M."/>
            <person name="Keller A.-M."/>
            <person name="Kissmehl R."/>
            <person name="Klotz C."/>
            <person name="Koll F."/>
            <person name="Le Moue A."/>
            <person name="Lepere C."/>
            <person name="Malinsky S."/>
            <person name="Nowacki M."/>
            <person name="Nowak J.K."/>
            <person name="Plattner H."/>
            <person name="Poulain J."/>
            <person name="Ruiz F."/>
            <person name="Serrano V."/>
            <person name="Zagulski M."/>
            <person name="Dessen P."/>
            <person name="Betermier M."/>
            <person name="Weissenbach J."/>
            <person name="Scarpelli C."/>
            <person name="Schachter V."/>
            <person name="Sperling L."/>
            <person name="Meyer E."/>
            <person name="Cohen J."/>
            <person name="Wincker P."/>
        </authorList>
    </citation>
    <scope>NUCLEOTIDE SEQUENCE [LARGE SCALE GENOMIC DNA]</scope>
    <source>
        <strain evidence="4 5">Stock d4-2</strain>
    </source>
</reference>
<evidence type="ECO:0000313" key="4">
    <source>
        <dbReference type="EMBL" id="CAK81971.1"/>
    </source>
</evidence>
<sequence length="350" mass="40617">MYLEKGSVPSITVYSNSKIDFFIVFAIHQKQSCYLECQQGSICIRGQCVCQRGFFGDDCSINIIQLQENDNFEKDVIYYINATKLEEVSLNFTEKSNFRIGCLAFNPYVYRGEFILDSFLELTQQQQMECLDETKKVNKEFSINLQPLYVFVAEQDTIYLESQLVESNQNTILYIVTSIGIFLLVVVMYCCFHFKKSNGRMNNLNTTQIPISKQMPSLNSIHKYIPIQIYEEVIKQFPGLADDQSCQICLDVYKKEDKVRITYCFHFFHAECIDIWINQNENCPTCRSSLNVETLTKYFETQLDNGNQQLNTSDKQRISEQSHKIIRLLGYNRICGSFNIAQQVAQSSQI</sequence>
<dbReference type="GO" id="GO:0061630">
    <property type="term" value="F:ubiquitin protein ligase activity"/>
    <property type="evidence" value="ECO:0000318"/>
    <property type="project" value="GO_Central"/>
</dbReference>
<dbReference type="InterPro" id="IPR001841">
    <property type="entry name" value="Znf_RING"/>
</dbReference>
<dbReference type="InParanoid" id="A0DG04"/>
<gene>
    <name evidence="4" type="ORF">GSPATT00002099001</name>
</gene>
<dbReference type="PANTHER" id="PTHR47035">
    <property type="entry name" value="OS11G0150450 PROTEIN"/>
    <property type="match status" value="1"/>
</dbReference>
<dbReference type="OMA" id="NHTISTC"/>
<evidence type="ECO:0000256" key="1">
    <source>
        <dbReference type="PROSITE-ProRule" id="PRU00175"/>
    </source>
</evidence>
<dbReference type="SMART" id="SM00184">
    <property type="entry name" value="RING"/>
    <property type="match status" value="1"/>
</dbReference>
<keyword evidence="2" id="KW-1133">Transmembrane helix</keyword>
<dbReference type="Gene3D" id="3.30.40.10">
    <property type="entry name" value="Zinc/RING finger domain, C3HC4 (zinc finger)"/>
    <property type="match status" value="1"/>
</dbReference>
<keyword evidence="1" id="KW-0479">Metal-binding</keyword>
<keyword evidence="1" id="KW-0862">Zinc</keyword>
<dbReference type="HOGENOM" id="CLU_793351_0_0_1"/>
<accession>A0DG04</accession>
<dbReference type="KEGG" id="ptm:GSPATT00002099001"/>
<dbReference type="GO" id="GO:0006511">
    <property type="term" value="P:ubiquitin-dependent protein catabolic process"/>
    <property type="evidence" value="ECO:0000318"/>
    <property type="project" value="GO_Central"/>
</dbReference>
<feature type="domain" description="RING-type" evidence="3">
    <location>
        <begin position="246"/>
        <end position="287"/>
    </location>
</feature>
<dbReference type="OrthoDB" id="300607at2759"/>
<keyword evidence="2" id="KW-0472">Membrane</keyword>
<keyword evidence="1" id="KW-0863">Zinc-finger</keyword>
<name>A0DG04_PARTE</name>
<dbReference type="PROSITE" id="PS50089">
    <property type="entry name" value="ZF_RING_2"/>
    <property type="match status" value="1"/>
</dbReference>
<dbReference type="InterPro" id="IPR013083">
    <property type="entry name" value="Znf_RING/FYVE/PHD"/>
</dbReference>
<dbReference type="EMBL" id="CT868429">
    <property type="protein sequence ID" value="CAK81971.1"/>
    <property type="molecule type" value="Genomic_DNA"/>
</dbReference>
<dbReference type="SUPFAM" id="SSF57850">
    <property type="entry name" value="RING/U-box"/>
    <property type="match status" value="1"/>
</dbReference>
<dbReference type="Gene3D" id="2.60.120.260">
    <property type="entry name" value="Galactose-binding domain-like"/>
    <property type="match status" value="1"/>
</dbReference>
<dbReference type="AlphaFoldDB" id="A0DG04"/>
<evidence type="ECO:0000256" key="2">
    <source>
        <dbReference type="SAM" id="Phobius"/>
    </source>
</evidence>
<proteinExistence type="predicted"/>
<dbReference type="PANTHER" id="PTHR47035:SF3">
    <property type="entry name" value="OS11G0150450 PROTEIN"/>
    <property type="match status" value="1"/>
</dbReference>
<organism evidence="4 5">
    <name type="scientific">Paramecium tetraurelia</name>
    <dbReference type="NCBI Taxonomy" id="5888"/>
    <lineage>
        <taxon>Eukaryota</taxon>
        <taxon>Sar</taxon>
        <taxon>Alveolata</taxon>
        <taxon>Ciliophora</taxon>
        <taxon>Intramacronucleata</taxon>
        <taxon>Oligohymenophorea</taxon>
        <taxon>Peniculida</taxon>
        <taxon>Parameciidae</taxon>
        <taxon>Paramecium</taxon>
    </lineage>
</organism>
<dbReference type="Proteomes" id="UP000000600">
    <property type="component" value="Unassembled WGS sequence"/>
</dbReference>
<dbReference type="eggNOG" id="KOG0800">
    <property type="taxonomic scope" value="Eukaryota"/>
</dbReference>
<dbReference type="Pfam" id="PF13639">
    <property type="entry name" value="zf-RING_2"/>
    <property type="match status" value="1"/>
</dbReference>
<dbReference type="STRING" id="5888.A0DG04"/>